<organism evidence="1 2">
    <name type="scientific">Aequorivita xiaoshiensis</name>
    <dbReference type="NCBI Taxonomy" id="2874476"/>
    <lineage>
        <taxon>Bacteria</taxon>
        <taxon>Pseudomonadati</taxon>
        <taxon>Bacteroidota</taxon>
        <taxon>Flavobacteriia</taxon>
        <taxon>Flavobacteriales</taxon>
        <taxon>Flavobacteriaceae</taxon>
        <taxon>Aequorivita</taxon>
    </lineage>
</organism>
<dbReference type="AlphaFoldDB" id="A0A9X1U4J4"/>
<reference evidence="1" key="1">
    <citation type="submission" date="2021-09" db="EMBL/GenBank/DDBJ databases">
        <title>Genome of Aequorivita sp. strain F64183.</title>
        <authorList>
            <person name="Wang Y."/>
        </authorList>
    </citation>
    <scope>NUCLEOTIDE SEQUENCE</scope>
    <source>
        <strain evidence="1">F64183</strain>
    </source>
</reference>
<dbReference type="Proteomes" id="UP001139462">
    <property type="component" value="Unassembled WGS sequence"/>
</dbReference>
<keyword evidence="2" id="KW-1185">Reference proteome</keyword>
<evidence type="ECO:0008006" key="3">
    <source>
        <dbReference type="Google" id="ProtNLM"/>
    </source>
</evidence>
<comment type="caution">
    <text evidence="1">The sequence shown here is derived from an EMBL/GenBank/DDBJ whole genome shotgun (WGS) entry which is preliminary data.</text>
</comment>
<gene>
    <name evidence="1" type="ORF">K8344_12010</name>
</gene>
<evidence type="ECO:0000313" key="2">
    <source>
        <dbReference type="Proteomes" id="UP001139462"/>
    </source>
</evidence>
<dbReference type="EMBL" id="JAIRBB010000012">
    <property type="protein sequence ID" value="MCG2431849.1"/>
    <property type="molecule type" value="Genomic_DNA"/>
</dbReference>
<dbReference type="RefSeq" id="WP_237608928.1">
    <property type="nucleotide sequence ID" value="NZ_JAIRBB010000012.1"/>
</dbReference>
<accession>A0A9X1U4J4</accession>
<name>A0A9X1U4J4_9FLAO</name>
<evidence type="ECO:0000313" key="1">
    <source>
        <dbReference type="EMBL" id="MCG2431849.1"/>
    </source>
</evidence>
<protein>
    <recommendedName>
        <fullName evidence="3">Apea-like HEPN domain-containing protein</fullName>
    </recommendedName>
</protein>
<sequence>MINPNKSIEVIKASLLKNKLKSLSGDLDENNAIRLHRAISWVKCAEEQANNPDLKFITLWIAFNACYADNDAHEFELSEKKRFRDFISKLVEYDAEDRFFKILWYKFPGPVRLLIDNKYAYKQFWDAQRGDSIDWESRFKQSQIDSRNYLAHQQVSKLLELVLDRLYTVRNQLIHGGATYQSKLNRSQVKDASQILEFLLPIIIDIMISNRGEDWGVINYPVIE</sequence>
<proteinExistence type="predicted"/>